<dbReference type="SUPFAM" id="SSF141729">
    <property type="entry name" value="FimD N-terminal domain-like"/>
    <property type="match status" value="1"/>
</dbReference>
<evidence type="ECO:0000256" key="1">
    <source>
        <dbReference type="ARBA" id="ARBA00004571"/>
    </source>
</evidence>
<dbReference type="GO" id="GO:0009297">
    <property type="term" value="P:pilus assembly"/>
    <property type="evidence" value="ECO:0007669"/>
    <property type="project" value="InterPro"/>
</dbReference>
<dbReference type="Gene3D" id="2.60.40.3110">
    <property type="match status" value="1"/>
</dbReference>
<dbReference type="InterPro" id="IPR043142">
    <property type="entry name" value="PapC-like_C_sf"/>
</dbReference>
<keyword evidence="7" id="KW-0732">Signal</keyword>
<dbReference type="InterPro" id="IPR037224">
    <property type="entry name" value="PapC_N_sf"/>
</dbReference>
<dbReference type="Pfam" id="PF00577">
    <property type="entry name" value="Usher"/>
    <property type="match status" value="1"/>
</dbReference>
<dbReference type="EMBL" id="CBSV010000144">
    <property type="protein sequence ID" value="CDH01716.1"/>
    <property type="molecule type" value="Genomic_DNA"/>
</dbReference>
<proteinExistence type="inferred from homology"/>
<dbReference type="Pfam" id="PF13953">
    <property type="entry name" value="PapC_C"/>
    <property type="match status" value="1"/>
</dbReference>
<organism evidence="12">
    <name type="scientific">Xenorhabdus bovienii str. feltiae Moldova</name>
    <dbReference type="NCBI Taxonomy" id="1398200"/>
    <lineage>
        <taxon>Bacteria</taxon>
        <taxon>Pseudomonadati</taxon>
        <taxon>Pseudomonadota</taxon>
        <taxon>Gammaproteobacteria</taxon>
        <taxon>Enterobacterales</taxon>
        <taxon>Morganellaceae</taxon>
        <taxon>Xenorhabdus</taxon>
    </lineage>
</organism>
<protein>
    <submittedName>
        <fullName evidence="12">Putative outer membrane protein</fullName>
    </submittedName>
</protein>
<reference evidence="12" key="1">
    <citation type="submission" date="2013-07" db="EMBL/GenBank/DDBJ databases">
        <title>Sub-species coevolution in mutualistic symbiosis.</title>
        <authorList>
            <person name="Murfin K."/>
            <person name="Klassen J."/>
            <person name="Lee M."/>
            <person name="Forst S."/>
            <person name="Stock P."/>
            <person name="Goodrich-Blair H."/>
        </authorList>
    </citation>
    <scope>NUCLEOTIDE SEQUENCE [LARGE SCALE GENOMIC DNA]</scope>
    <source>
        <strain evidence="12">Feltiae Moldova</strain>
    </source>
</reference>
<evidence type="ECO:0000256" key="6">
    <source>
        <dbReference type="ARBA" id="ARBA00022692"/>
    </source>
</evidence>
<keyword evidence="5" id="KW-1029">Fimbrium biogenesis</keyword>
<evidence type="ECO:0000313" key="12">
    <source>
        <dbReference type="EMBL" id="CDH01716.1"/>
    </source>
</evidence>
<dbReference type="InterPro" id="IPR000015">
    <property type="entry name" value="Fimb_usher"/>
</dbReference>
<dbReference type="PANTHER" id="PTHR30451">
    <property type="entry name" value="OUTER MEMBRANE USHER PROTEIN"/>
    <property type="match status" value="1"/>
</dbReference>
<comment type="similarity">
    <text evidence="2">Belongs to the fimbrial export usher family.</text>
</comment>
<sequence length="849" mass="95155">MSKNIKHNLAEELCEGKYYRLWLPIFIMIGSFSYHFKSYAENDFNIHALRIGDDFPDDIDLSIFNTSKQPPGEYWVDTYLNKESIDTGNVEFILNDGELRPKLTVQKLRDLGVKIDVFPVLMNLPSEEVITNISEYIPSASTQFDFNRQRLDISIPQVALNHQVRGYISPESWDQGMTALLVNYHYSGSTNWQDNRRTNQSNYLNLQTGVNWQAWRLQNYSTYTSQRKNWRSIKSYLQRDIHALKGQLIVGDSFTPSYLFDGIEFRGIQLASDENMLPDSMKGFAPVVSGIAQSHAQVTIKQNGYVIYQTYVAQGPFVLTDLYPTTTSGNLEIIIKEADGRERRFIQPFSAAPIMSRKDSLKYSLTMGHYRSPYSHSRKPYFFQGTLIYGLHNNLTAYDGVMLSRDYQSMVLGSGIDLGNFGSLSFDATHANTQLLSDKKSQGQAYRLQSLKALSLTGTHLTVAGYRYSTKGFYDFDDANHADNLNGNNRLFGRINKKSKLQVQVNQILGDFGGLYVMAFQQDYWGQSGHERGLGAGYNMSLGGINYGLNYTYSRTPDSGNHDQLFSFSVHVPLDRWLKNSWASYSLTSGKNSPTSQQVSLNGTVLEDNNLHYSLQQSYTNQGDGISGNIHTGYKGAYGRLNAGYNYQHHGRQLNYGVSGGIVAHPYGLTFSQELGETAVLVRAEGAKGVKVANNTGVTTDWNGYAVVPYASSYRKNRVALDPHSFADDVDIDINTQFVVPTKGALTLANFQTRVGSRVLMFLSYQGQPVPFGAIATLEKPHDLDKSNSTIVSSEGQAYFTGMPTRGKLQVKWGFQNAKTCLANYTLPEKQTLSGHPLSGIYTMKVNCE</sequence>
<evidence type="ECO:0000259" key="11">
    <source>
        <dbReference type="Pfam" id="PF13954"/>
    </source>
</evidence>
<dbReference type="Gene3D" id="2.60.40.2610">
    <property type="entry name" value="Outer membrane usher protein FimD, plug domain"/>
    <property type="match status" value="1"/>
</dbReference>
<dbReference type="InterPro" id="IPR025885">
    <property type="entry name" value="PapC_N"/>
</dbReference>
<dbReference type="Pfam" id="PF13954">
    <property type="entry name" value="PapC_N"/>
    <property type="match status" value="1"/>
</dbReference>
<dbReference type="GO" id="GO:0015473">
    <property type="term" value="F:fimbrial usher porin activity"/>
    <property type="evidence" value="ECO:0007669"/>
    <property type="project" value="InterPro"/>
</dbReference>
<keyword evidence="3" id="KW-0813">Transport</keyword>
<gene>
    <name evidence="12" type="primary">yraJ</name>
    <name evidence="12" type="ORF">XBFM1_2280049</name>
</gene>
<dbReference type="FunFam" id="2.60.40.3110:FF:000001">
    <property type="entry name" value="Putative fimbrial outer membrane usher"/>
    <property type="match status" value="1"/>
</dbReference>
<feature type="domain" description="PapC-like C-terminal" evidence="10">
    <location>
        <begin position="764"/>
        <end position="829"/>
    </location>
</feature>
<name>A0A077NVX2_XENBV</name>
<dbReference type="GO" id="GO:0009279">
    <property type="term" value="C:cell outer membrane"/>
    <property type="evidence" value="ECO:0007669"/>
    <property type="project" value="UniProtKB-SubCell"/>
</dbReference>
<dbReference type="HOGENOM" id="CLU_009120_3_1_6"/>
<evidence type="ECO:0000256" key="8">
    <source>
        <dbReference type="ARBA" id="ARBA00023136"/>
    </source>
</evidence>
<dbReference type="FunFam" id="2.60.40.2610:FF:000001">
    <property type="entry name" value="Outer membrane fimbrial usher protein"/>
    <property type="match status" value="1"/>
</dbReference>
<evidence type="ECO:0000256" key="9">
    <source>
        <dbReference type="ARBA" id="ARBA00023237"/>
    </source>
</evidence>
<evidence type="ECO:0000256" key="3">
    <source>
        <dbReference type="ARBA" id="ARBA00022448"/>
    </source>
</evidence>
<dbReference type="RefSeq" id="WP_038224487.1">
    <property type="nucleotide sequence ID" value="NZ_CAWLWD010000193.1"/>
</dbReference>
<evidence type="ECO:0000256" key="5">
    <source>
        <dbReference type="ARBA" id="ARBA00022558"/>
    </source>
</evidence>
<comment type="caution">
    <text evidence="12">The sequence shown here is derived from an EMBL/GenBank/DDBJ whole genome shotgun (WGS) entry which is preliminary data.</text>
</comment>
<dbReference type="Gene3D" id="3.10.20.410">
    <property type="match status" value="1"/>
</dbReference>
<dbReference type="AlphaFoldDB" id="A0A077NVX2"/>
<dbReference type="PANTHER" id="PTHR30451:SF21">
    <property type="entry name" value="FIMBRIAL USHER DOMAIN-CONTAINING PROTEIN YDET-RELATED"/>
    <property type="match status" value="1"/>
</dbReference>
<accession>A0A077NVX2</accession>
<comment type="subcellular location">
    <subcellularLocation>
        <location evidence="1">Cell outer membrane</location>
        <topology evidence="1">Multi-pass membrane protein</topology>
    </subcellularLocation>
</comment>
<feature type="domain" description="PapC N-terminal" evidence="11">
    <location>
        <begin position="44"/>
        <end position="187"/>
    </location>
</feature>
<evidence type="ECO:0000256" key="2">
    <source>
        <dbReference type="ARBA" id="ARBA00008064"/>
    </source>
</evidence>
<keyword evidence="4" id="KW-1134">Transmembrane beta strand</keyword>
<dbReference type="Gene3D" id="2.60.40.2070">
    <property type="match status" value="1"/>
</dbReference>
<evidence type="ECO:0000256" key="7">
    <source>
        <dbReference type="ARBA" id="ARBA00022729"/>
    </source>
</evidence>
<keyword evidence="9" id="KW-0998">Cell outer membrane</keyword>
<dbReference type="InterPro" id="IPR042186">
    <property type="entry name" value="FimD_plug_dom"/>
</dbReference>
<dbReference type="InterPro" id="IPR025949">
    <property type="entry name" value="PapC-like_C"/>
</dbReference>
<evidence type="ECO:0000256" key="4">
    <source>
        <dbReference type="ARBA" id="ARBA00022452"/>
    </source>
</evidence>
<keyword evidence="8" id="KW-0472">Membrane</keyword>
<evidence type="ECO:0000259" key="10">
    <source>
        <dbReference type="Pfam" id="PF13953"/>
    </source>
</evidence>
<dbReference type="Proteomes" id="UP000028487">
    <property type="component" value="Unassembled WGS sequence"/>
</dbReference>
<keyword evidence="6" id="KW-0812">Transmembrane</keyword>